<protein>
    <submittedName>
        <fullName evidence="1">Uncharacterized protein</fullName>
    </submittedName>
</protein>
<dbReference type="KEGG" id="spon:HME9304_00225"/>
<sequence length="30" mass="3617">MMGIRLNDFINVMHFAILLFNQNLEIHMLK</sequence>
<dbReference type="AlphaFoldDB" id="A0A2Z4LPC9"/>
<gene>
    <name evidence="1" type="ORF">HME9304_00225</name>
</gene>
<evidence type="ECO:0000313" key="2">
    <source>
        <dbReference type="Proteomes" id="UP000248536"/>
    </source>
</evidence>
<organism evidence="1 2">
    <name type="scientific">Flagellimonas maritima</name>
    <dbReference type="NCBI Taxonomy" id="1383885"/>
    <lineage>
        <taxon>Bacteria</taxon>
        <taxon>Pseudomonadati</taxon>
        <taxon>Bacteroidota</taxon>
        <taxon>Flavobacteriia</taxon>
        <taxon>Flavobacteriales</taxon>
        <taxon>Flavobacteriaceae</taxon>
        <taxon>Flagellimonas</taxon>
    </lineage>
</organism>
<evidence type="ECO:0000313" key="1">
    <source>
        <dbReference type="EMBL" id="AWX43238.1"/>
    </source>
</evidence>
<name>A0A2Z4LPC9_9FLAO</name>
<accession>A0A2Z4LPC9</accession>
<dbReference type="EMBL" id="CP030104">
    <property type="protein sequence ID" value="AWX43238.1"/>
    <property type="molecule type" value="Genomic_DNA"/>
</dbReference>
<dbReference type="Proteomes" id="UP000248536">
    <property type="component" value="Chromosome"/>
</dbReference>
<reference evidence="1 2" key="1">
    <citation type="submission" date="2018-06" db="EMBL/GenBank/DDBJ databases">
        <title>Spongiibacterium sp. HME9304 Genome sequencing and assembly.</title>
        <authorList>
            <person name="Kang H."/>
            <person name="Kim H."/>
            <person name="Joh K."/>
        </authorList>
    </citation>
    <scope>NUCLEOTIDE SEQUENCE [LARGE SCALE GENOMIC DNA]</scope>
    <source>
        <strain evidence="1 2">HME9304</strain>
    </source>
</reference>
<keyword evidence="2" id="KW-1185">Reference proteome</keyword>
<proteinExistence type="predicted"/>